<evidence type="ECO:0000256" key="2">
    <source>
        <dbReference type="ARBA" id="ARBA00022857"/>
    </source>
</evidence>
<name>A0A378ILA7_9GAMM</name>
<reference evidence="5 7" key="1">
    <citation type="submission" date="2015-11" db="EMBL/GenBank/DDBJ databases">
        <title>Genomic analysis of 38 Legionella species identifies large and diverse effector repertoires.</title>
        <authorList>
            <person name="Burstein D."/>
            <person name="Amaro F."/>
            <person name="Zusman T."/>
            <person name="Lifshitz Z."/>
            <person name="Cohen O."/>
            <person name="Gilbert J.A."/>
            <person name="Pupko T."/>
            <person name="Shuman H.A."/>
            <person name="Segal G."/>
        </authorList>
    </citation>
    <scope>NUCLEOTIDE SEQUENCE [LARGE SCALE GENOMIC DNA]</scope>
    <source>
        <strain evidence="5 7">CDC#72-OH-14</strain>
    </source>
</reference>
<evidence type="ECO:0000256" key="4">
    <source>
        <dbReference type="SAM" id="Phobius"/>
    </source>
</evidence>
<dbReference type="SUPFAM" id="SSF51735">
    <property type="entry name" value="NAD(P)-binding Rossmann-fold domains"/>
    <property type="match status" value="1"/>
</dbReference>
<protein>
    <submittedName>
        <fullName evidence="6">Oxidoreductase</fullName>
    </submittedName>
</protein>
<evidence type="ECO:0000313" key="6">
    <source>
        <dbReference type="EMBL" id="STX35783.1"/>
    </source>
</evidence>
<dbReference type="Pfam" id="PF00106">
    <property type="entry name" value="adh_short"/>
    <property type="match status" value="1"/>
</dbReference>
<proteinExistence type="inferred from homology"/>
<dbReference type="AlphaFoldDB" id="A0A378ILA7"/>
<evidence type="ECO:0000256" key="3">
    <source>
        <dbReference type="ARBA" id="ARBA00023002"/>
    </source>
</evidence>
<evidence type="ECO:0000313" key="8">
    <source>
        <dbReference type="Proteomes" id="UP000255316"/>
    </source>
</evidence>
<dbReference type="Proteomes" id="UP000255316">
    <property type="component" value="Unassembled WGS sequence"/>
</dbReference>
<comment type="similarity">
    <text evidence="1">Belongs to the short-chain dehydrogenases/reductases (SDR) family.</text>
</comment>
<dbReference type="RefSeq" id="WP_058465543.1">
    <property type="nucleotide sequence ID" value="NZ_CAAAHQ010000025.1"/>
</dbReference>
<evidence type="ECO:0000313" key="5">
    <source>
        <dbReference type="EMBL" id="KTC83026.1"/>
    </source>
</evidence>
<dbReference type="Gene3D" id="3.40.50.720">
    <property type="entry name" value="NAD(P)-binding Rossmann-like Domain"/>
    <property type="match status" value="1"/>
</dbReference>
<dbReference type="OrthoDB" id="335726at2"/>
<dbReference type="PANTHER" id="PTHR43391">
    <property type="entry name" value="RETINOL DEHYDROGENASE-RELATED"/>
    <property type="match status" value="1"/>
</dbReference>
<dbReference type="GO" id="GO:0016491">
    <property type="term" value="F:oxidoreductase activity"/>
    <property type="evidence" value="ECO:0007669"/>
    <property type="project" value="UniProtKB-KW"/>
</dbReference>
<keyword evidence="3" id="KW-0560">Oxidoreductase</keyword>
<dbReference type="STRING" id="28085.Lcin_2398"/>
<accession>A0A378ILA7</accession>
<feature type="transmembrane region" description="Helical" evidence="4">
    <location>
        <begin position="212"/>
        <end position="234"/>
    </location>
</feature>
<dbReference type="Proteomes" id="UP000054854">
    <property type="component" value="Unassembled WGS sequence"/>
</dbReference>
<dbReference type="EMBL" id="LNXX01000043">
    <property type="protein sequence ID" value="KTC83026.1"/>
    <property type="molecule type" value="Genomic_DNA"/>
</dbReference>
<organism evidence="6 8">
    <name type="scientific">Legionella cincinnatiensis</name>
    <dbReference type="NCBI Taxonomy" id="28085"/>
    <lineage>
        <taxon>Bacteria</taxon>
        <taxon>Pseudomonadati</taxon>
        <taxon>Pseudomonadota</taxon>
        <taxon>Gammaproteobacteria</taxon>
        <taxon>Legionellales</taxon>
        <taxon>Legionellaceae</taxon>
        <taxon>Legionella</taxon>
    </lineage>
</organism>
<keyword evidence="4" id="KW-0812">Transmembrane</keyword>
<dbReference type="InterPro" id="IPR036291">
    <property type="entry name" value="NAD(P)-bd_dom_sf"/>
</dbReference>
<dbReference type="EMBL" id="UGNX01000001">
    <property type="protein sequence ID" value="STX35783.1"/>
    <property type="molecule type" value="Genomic_DNA"/>
</dbReference>
<sequence length="240" mass="27292">MRQRTWLILGASSIIAEKFAHIVAQSGHQLLLVGRQANQLDIIAKDISLRYQVNCEVILVDLANQTDKLLTILQHDTRELNVFIAHSDFTDNLHLNAETITQLIKINILTTTLLIHSYFNRPQKEYHLLFLSSVAACRGRAKNSLYGASKANIEIYLQGLQQAAPKNQHITIVRLGFIDTKQTYGVPGVFYAAPPYSCAKACLKALNHQKRMIYYPFFWQAIMAIITRLPFFLYKKIGSM</sequence>
<reference evidence="6 8" key="2">
    <citation type="submission" date="2018-06" db="EMBL/GenBank/DDBJ databases">
        <authorList>
            <consortium name="Pathogen Informatics"/>
            <person name="Doyle S."/>
        </authorList>
    </citation>
    <scope>NUCLEOTIDE SEQUENCE [LARGE SCALE GENOMIC DNA]</scope>
    <source>
        <strain evidence="6 8">NCTC12438</strain>
    </source>
</reference>
<keyword evidence="2" id="KW-0521">NADP</keyword>
<keyword evidence="7" id="KW-1185">Reference proteome</keyword>
<keyword evidence="4" id="KW-1133">Transmembrane helix</keyword>
<dbReference type="InterPro" id="IPR002347">
    <property type="entry name" value="SDR_fam"/>
</dbReference>
<gene>
    <name evidence="5" type="ORF">Lcin_2398</name>
    <name evidence="6" type="ORF">NCTC12438_02411</name>
</gene>
<dbReference type="PANTHER" id="PTHR43391:SF14">
    <property type="entry name" value="DEHYDROGENASE_REDUCTASE SDR FAMILY PROTEIN 7-LIKE"/>
    <property type="match status" value="1"/>
</dbReference>
<keyword evidence="4" id="KW-0472">Membrane</keyword>
<evidence type="ECO:0000313" key="7">
    <source>
        <dbReference type="Proteomes" id="UP000054854"/>
    </source>
</evidence>
<evidence type="ECO:0000256" key="1">
    <source>
        <dbReference type="ARBA" id="ARBA00006484"/>
    </source>
</evidence>